<evidence type="ECO:0008006" key="3">
    <source>
        <dbReference type="Google" id="ProtNLM"/>
    </source>
</evidence>
<evidence type="ECO:0000313" key="1">
    <source>
        <dbReference type="EMBL" id="MFD2066507.1"/>
    </source>
</evidence>
<proteinExistence type="predicted"/>
<dbReference type="EMBL" id="JBHUHV010000019">
    <property type="protein sequence ID" value="MFD2066507.1"/>
    <property type="molecule type" value="Genomic_DNA"/>
</dbReference>
<gene>
    <name evidence="1" type="ORF">ACFSKU_06380</name>
</gene>
<sequence length="135" mass="15639">MDGRASTNLLEEIEELPNAELDLRIYGRTNKHSENSFLFTQFWPEQYISEGDILFVDYALQAVGRYFKFDQTVNTLLITPNEDTTVSLDRFPLPQAVTIEDNDQIEVIISKLLYTSDGWKTVTITTLYKRYTTNT</sequence>
<keyword evidence="2" id="KW-1185">Reference proteome</keyword>
<comment type="caution">
    <text evidence="1">The sequence shown here is derived from an EMBL/GenBank/DDBJ whole genome shotgun (WGS) entry which is preliminary data.</text>
</comment>
<dbReference type="Proteomes" id="UP001597369">
    <property type="component" value="Unassembled WGS sequence"/>
</dbReference>
<protein>
    <recommendedName>
        <fullName evidence="3">Peptidase S24/S26A/S26B/S26C domain-containing protein</fullName>
    </recommendedName>
</protein>
<dbReference type="RefSeq" id="WP_229960301.1">
    <property type="nucleotide sequence ID" value="NZ_JAJJWI010000007.1"/>
</dbReference>
<organism evidence="1 2">
    <name type="scientific">Pontibacter silvestris</name>
    <dbReference type="NCBI Taxonomy" id="2305183"/>
    <lineage>
        <taxon>Bacteria</taxon>
        <taxon>Pseudomonadati</taxon>
        <taxon>Bacteroidota</taxon>
        <taxon>Cytophagia</taxon>
        <taxon>Cytophagales</taxon>
        <taxon>Hymenobacteraceae</taxon>
        <taxon>Pontibacter</taxon>
    </lineage>
</organism>
<accession>A0ABW4WXA6</accession>
<reference evidence="2" key="1">
    <citation type="journal article" date="2019" name="Int. J. Syst. Evol. Microbiol.">
        <title>The Global Catalogue of Microorganisms (GCM) 10K type strain sequencing project: providing services to taxonomists for standard genome sequencing and annotation.</title>
        <authorList>
            <consortium name="The Broad Institute Genomics Platform"/>
            <consortium name="The Broad Institute Genome Sequencing Center for Infectious Disease"/>
            <person name="Wu L."/>
            <person name="Ma J."/>
        </authorList>
    </citation>
    <scope>NUCLEOTIDE SEQUENCE [LARGE SCALE GENOMIC DNA]</scope>
    <source>
        <strain evidence="2">JCM 16545</strain>
    </source>
</reference>
<name>A0ABW4WXA6_9BACT</name>
<evidence type="ECO:0000313" key="2">
    <source>
        <dbReference type="Proteomes" id="UP001597369"/>
    </source>
</evidence>